<dbReference type="PANTHER" id="PTHR43592">
    <property type="entry name" value="CAAX AMINO TERMINAL PROTEASE"/>
    <property type="match status" value="1"/>
</dbReference>
<evidence type="ECO:0000256" key="1">
    <source>
        <dbReference type="SAM" id="Phobius"/>
    </source>
</evidence>
<dbReference type="STRING" id="639282.DEFDS_1310"/>
<dbReference type="InterPro" id="IPR003675">
    <property type="entry name" value="Rce1/LyrA-like_dom"/>
</dbReference>
<organism evidence="3 4">
    <name type="scientific">Deferribacter desulfuricans (strain DSM 14783 / JCM 11476 / NBRC 101012 / SSM1)</name>
    <dbReference type="NCBI Taxonomy" id="639282"/>
    <lineage>
        <taxon>Bacteria</taxon>
        <taxon>Pseudomonadati</taxon>
        <taxon>Deferribacterota</taxon>
        <taxon>Deferribacteres</taxon>
        <taxon>Deferribacterales</taxon>
        <taxon>Deferribacteraceae</taxon>
        <taxon>Deferribacter</taxon>
    </lineage>
</organism>
<feature type="transmembrane region" description="Helical" evidence="1">
    <location>
        <begin position="5"/>
        <end position="26"/>
    </location>
</feature>
<feature type="transmembrane region" description="Helical" evidence="1">
    <location>
        <begin position="70"/>
        <end position="88"/>
    </location>
</feature>
<evidence type="ECO:0000259" key="2">
    <source>
        <dbReference type="Pfam" id="PF02517"/>
    </source>
</evidence>
<proteinExistence type="predicted"/>
<gene>
    <name evidence="3" type="ordered locus">DEFDS_1310</name>
</gene>
<dbReference type="MEROPS" id="G05.005"/>
<reference evidence="3 4" key="1">
    <citation type="journal article" date="2010" name="DNA Res.">
        <title>Bacterial lifestyle in a deep-sea hydrothermal vent chimney revealed by the genome sequence of the thermophilic bacterium Deferribacter desulfuricans SSM1.</title>
        <authorList>
            <person name="Takaki Y."/>
            <person name="Shimamura S."/>
            <person name="Nakagawa S."/>
            <person name="Fukuhara Y."/>
            <person name="Horikawa H."/>
            <person name="Ankai A."/>
            <person name="Harada T."/>
            <person name="Hosoyama A."/>
            <person name="Oguchi A."/>
            <person name="Fukui S."/>
            <person name="Fujita N."/>
            <person name="Takami H."/>
            <person name="Takai K."/>
        </authorList>
    </citation>
    <scope>NUCLEOTIDE SEQUENCE [LARGE SCALE GENOMIC DNA]</scope>
    <source>
        <strain evidence="4">DSM 14783 / JCM 11476 / NBRC 101012 / SSM1</strain>
    </source>
</reference>
<dbReference type="eggNOG" id="COG1266">
    <property type="taxonomic scope" value="Bacteria"/>
</dbReference>
<accession>D3PDV4</accession>
<dbReference type="Proteomes" id="UP000001520">
    <property type="component" value="Chromosome"/>
</dbReference>
<dbReference type="GO" id="GO:0004175">
    <property type="term" value="F:endopeptidase activity"/>
    <property type="evidence" value="ECO:0007669"/>
    <property type="project" value="UniProtKB-ARBA"/>
</dbReference>
<dbReference type="Pfam" id="PF02517">
    <property type="entry name" value="Rce1-like"/>
    <property type="match status" value="1"/>
</dbReference>
<dbReference type="HOGENOM" id="CLU_147883_0_0_0"/>
<evidence type="ECO:0000313" key="4">
    <source>
        <dbReference type="Proteomes" id="UP000001520"/>
    </source>
</evidence>
<dbReference type="PANTHER" id="PTHR43592:SF15">
    <property type="entry name" value="CAAX AMINO TERMINAL PROTEASE FAMILY PROTEIN"/>
    <property type="match status" value="1"/>
</dbReference>
<dbReference type="OrthoDB" id="9799666at2"/>
<name>D3PDV4_DEFDS</name>
<sequence length="134" mass="15741">MVYVIILITIVYLFIRFVLTGTLNFNYSGLEILSYLLFSPIIEELFFRGFLQRELKRKNFFSKLIIKNKYLFISNANIFVSLLFGLSHLIYNNIIHSVLVIIPSLILGMIYDKYENVIMCILLHAFFNLNIFIG</sequence>
<keyword evidence="1" id="KW-1133">Transmembrane helix</keyword>
<dbReference type="GO" id="GO:0080120">
    <property type="term" value="P:CAAX-box protein maturation"/>
    <property type="evidence" value="ECO:0007669"/>
    <property type="project" value="UniProtKB-ARBA"/>
</dbReference>
<evidence type="ECO:0000313" key="3">
    <source>
        <dbReference type="EMBL" id="BAI80777.1"/>
    </source>
</evidence>
<keyword evidence="1" id="KW-0812">Transmembrane</keyword>
<dbReference type="AlphaFoldDB" id="D3PDV4"/>
<dbReference type="NCBIfam" id="NF033192">
    <property type="entry name" value="JDVT-CAAX"/>
    <property type="match status" value="1"/>
</dbReference>
<dbReference type="KEGG" id="ddf:DEFDS_1310"/>
<feature type="domain" description="CAAX prenyl protease 2/Lysostaphin resistance protein A-like" evidence="2">
    <location>
        <begin position="30"/>
        <end position="129"/>
    </location>
</feature>
<dbReference type="RefSeq" id="WP_013008024.1">
    <property type="nucleotide sequence ID" value="NC_013939.1"/>
</dbReference>
<keyword evidence="1" id="KW-0472">Membrane</keyword>
<dbReference type="EMBL" id="AP011529">
    <property type="protein sequence ID" value="BAI80777.1"/>
    <property type="molecule type" value="Genomic_DNA"/>
</dbReference>
<keyword evidence="4" id="KW-1185">Reference proteome</keyword>
<protein>
    <recommendedName>
        <fullName evidence="2">CAAX prenyl protease 2/Lysostaphin resistance protein A-like domain-containing protein</fullName>
    </recommendedName>
</protein>
<feature type="transmembrane region" description="Helical" evidence="1">
    <location>
        <begin position="94"/>
        <end position="111"/>
    </location>
</feature>
<feature type="transmembrane region" description="Helical" evidence="1">
    <location>
        <begin position="32"/>
        <end position="50"/>
    </location>
</feature>